<feature type="compositionally biased region" description="Polar residues" evidence="1">
    <location>
        <begin position="75"/>
        <end position="90"/>
    </location>
</feature>
<dbReference type="InterPro" id="IPR050697">
    <property type="entry name" value="Adenylyl/Guanylyl_Cyclase_3/4"/>
</dbReference>
<dbReference type="PANTHER" id="PTHR43081">
    <property type="entry name" value="ADENYLATE CYCLASE, TERMINAL-DIFFERENTIATION SPECIFIC-RELATED"/>
    <property type="match status" value="1"/>
</dbReference>
<feature type="compositionally biased region" description="Low complexity" evidence="1">
    <location>
        <begin position="117"/>
        <end position="136"/>
    </location>
</feature>
<organism evidence="4 5">
    <name type="scientific">Catenaria anguillulae PL171</name>
    <dbReference type="NCBI Taxonomy" id="765915"/>
    <lineage>
        <taxon>Eukaryota</taxon>
        <taxon>Fungi</taxon>
        <taxon>Fungi incertae sedis</taxon>
        <taxon>Blastocladiomycota</taxon>
        <taxon>Blastocladiomycetes</taxon>
        <taxon>Blastocladiales</taxon>
        <taxon>Catenariaceae</taxon>
        <taxon>Catenaria</taxon>
    </lineage>
</organism>
<feature type="domain" description="FHA" evidence="2">
    <location>
        <begin position="213"/>
        <end position="262"/>
    </location>
</feature>
<accession>A0A1Y2HB46</accession>
<dbReference type="Gene3D" id="3.30.450.40">
    <property type="match status" value="1"/>
</dbReference>
<evidence type="ECO:0000259" key="3">
    <source>
        <dbReference type="PROSITE" id="PS50125"/>
    </source>
</evidence>
<dbReference type="InterPro" id="IPR029016">
    <property type="entry name" value="GAF-like_dom_sf"/>
</dbReference>
<dbReference type="InterPro" id="IPR000253">
    <property type="entry name" value="FHA_dom"/>
</dbReference>
<dbReference type="Gene3D" id="2.60.200.20">
    <property type="match status" value="1"/>
</dbReference>
<feature type="compositionally biased region" description="Low complexity" evidence="1">
    <location>
        <begin position="162"/>
        <end position="173"/>
    </location>
</feature>
<dbReference type="CDD" id="cd00060">
    <property type="entry name" value="FHA"/>
    <property type="match status" value="1"/>
</dbReference>
<dbReference type="SMART" id="SM00065">
    <property type="entry name" value="GAF"/>
    <property type="match status" value="1"/>
</dbReference>
<feature type="compositionally biased region" description="Pro residues" evidence="1">
    <location>
        <begin position="152"/>
        <end position="161"/>
    </location>
</feature>
<feature type="region of interest" description="Disordered" evidence="1">
    <location>
        <begin position="1"/>
        <end position="189"/>
    </location>
</feature>
<dbReference type="InterPro" id="IPR008984">
    <property type="entry name" value="SMAD_FHA_dom_sf"/>
</dbReference>
<protein>
    <recommendedName>
        <fullName evidence="6">Adenylate cyclase</fullName>
    </recommendedName>
</protein>
<feature type="domain" description="Guanylate cyclase" evidence="3">
    <location>
        <begin position="604"/>
        <end position="740"/>
    </location>
</feature>
<dbReference type="Pfam" id="PF01590">
    <property type="entry name" value="GAF"/>
    <property type="match status" value="1"/>
</dbReference>
<dbReference type="STRING" id="765915.A0A1Y2HB46"/>
<evidence type="ECO:0000313" key="5">
    <source>
        <dbReference type="Proteomes" id="UP000193411"/>
    </source>
</evidence>
<evidence type="ECO:0000256" key="1">
    <source>
        <dbReference type="SAM" id="MobiDB-lite"/>
    </source>
</evidence>
<dbReference type="EMBL" id="MCFL01000072">
    <property type="protein sequence ID" value="ORZ30913.1"/>
    <property type="molecule type" value="Genomic_DNA"/>
</dbReference>
<dbReference type="PANTHER" id="PTHR43081:SF1">
    <property type="entry name" value="ADENYLATE CYCLASE, TERMINAL-DIFFERENTIATION SPECIFIC"/>
    <property type="match status" value="1"/>
</dbReference>
<feature type="compositionally biased region" description="Pro residues" evidence="1">
    <location>
        <begin position="56"/>
        <end position="66"/>
    </location>
</feature>
<dbReference type="InterPro" id="IPR029787">
    <property type="entry name" value="Nucleotide_cyclase"/>
</dbReference>
<feature type="region of interest" description="Disordered" evidence="1">
    <location>
        <begin position="301"/>
        <end position="349"/>
    </location>
</feature>
<name>A0A1Y2HB46_9FUNG</name>
<dbReference type="PROSITE" id="PS50125">
    <property type="entry name" value="GUANYLATE_CYCLASE_2"/>
    <property type="match status" value="1"/>
</dbReference>
<dbReference type="SUPFAM" id="SSF55781">
    <property type="entry name" value="GAF domain-like"/>
    <property type="match status" value="1"/>
</dbReference>
<dbReference type="Proteomes" id="UP000193411">
    <property type="component" value="Unassembled WGS sequence"/>
</dbReference>
<dbReference type="InterPro" id="IPR003018">
    <property type="entry name" value="GAF"/>
</dbReference>
<dbReference type="SUPFAM" id="SSF55073">
    <property type="entry name" value="Nucleotide cyclase"/>
    <property type="match status" value="1"/>
</dbReference>
<dbReference type="CDD" id="cd07302">
    <property type="entry name" value="CHD"/>
    <property type="match status" value="1"/>
</dbReference>
<dbReference type="InterPro" id="IPR001054">
    <property type="entry name" value="A/G_cyclase"/>
</dbReference>
<dbReference type="GO" id="GO:0035556">
    <property type="term" value="P:intracellular signal transduction"/>
    <property type="evidence" value="ECO:0007669"/>
    <property type="project" value="InterPro"/>
</dbReference>
<dbReference type="SMART" id="SM00044">
    <property type="entry name" value="CYCc"/>
    <property type="match status" value="1"/>
</dbReference>
<evidence type="ECO:0000259" key="2">
    <source>
        <dbReference type="PROSITE" id="PS50006"/>
    </source>
</evidence>
<dbReference type="GO" id="GO:0009190">
    <property type="term" value="P:cyclic nucleotide biosynthetic process"/>
    <property type="evidence" value="ECO:0007669"/>
    <property type="project" value="InterPro"/>
</dbReference>
<comment type="caution">
    <text evidence="4">The sequence shown here is derived from an EMBL/GenBank/DDBJ whole genome shotgun (WGS) entry which is preliminary data.</text>
</comment>
<feature type="compositionally biased region" description="Low complexity" evidence="1">
    <location>
        <begin position="322"/>
        <end position="343"/>
    </location>
</feature>
<dbReference type="OrthoDB" id="60033at2759"/>
<sequence>MADHHHLPPRSSSATATHPANANALNDRDRDPRSSFATQLSTPGGLNIQYSAAGAPPLPSTSPSPGPALSSSSGRNSPNPTRVHMVTSSPRIHHHARPMVTRNDTQPMLPGDTTVLSSTNNNNGTSSASASASASAEPAHPRANPNRYSTYLPPPTSPPPHASSSSAHAPSSSDRSYSTAQRRRSTPKARDALLLFTTAHGGRQEYPLALGTTNIGRKEDNHISLQCAKISKFHAAIERTEAGYILRDRNSSNGVKLNDVFISQAVPLADGDRIQIGSVVLTFLYVDSRAGYVEHAGALHQQGAQGGMHQQYGPYGTAGRRNNNNSGNNNNYAQGSSASSSGYPYDDPQGGNHNIELVTILPSEQKYEETVSIRAEIEDQATTDFPMVADIHDMATLKEDYEKLRLAYELSKMSYTSEVNDHLTKMLELMFSVLPVDRGVVLLVDKATNLLVTTMVKLREGKGYEGREILLSSTILQRVYKTRKSLITSDACEDPDLGKSKSIAKGQIRSVICVPLIAHEEVLGIVHLDSRDRIGQFMEKDLALVQTIINQTALQIENSEMFARLQQETRMTEHLKRFLPPQVIQRMEMKEGVIKKGGRETTATIVFADIRGFTRLSEKCSPAEVFDLLNDYFERLVQIVFKYNGVVDKFIGDELMAVFGTLGDDNNDPTYSTINSVMAAIEFKQAIDDMNRDRVRQGKEPIAIGVGLNTGRLITGFMGSSQRLEYTCIGDTVNLASRICGFAAADQVLISEDTWRYVRGRVECRFQGARQFKGKERETRVYEAVAVIEDGYLENASEVSGMSGQS</sequence>
<keyword evidence="5" id="KW-1185">Reference proteome</keyword>
<proteinExistence type="predicted"/>
<evidence type="ECO:0000313" key="4">
    <source>
        <dbReference type="EMBL" id="ORZ30913.1"/>
    </source>
</evidence>
<dbReference type="PROSITE" id="PS50006">
    <property type="entry name" value="FHA_DOMAIN"/>
    <property type="match status" value="1"/>
</dbReference>
<dbReference type="AlphaFoldDB" id="A0A1Y2HB46"/>
<dbReference type="Gene3D" id="3.30.70.1230">
    <property type="entry name" value="Nucleotide cyclase"/>
    <property type="match status" value="1"/>
</dbReference>
<dbReference type="SUPFAM" id="SSF49879">
    <property type="entry name" value="SMAD/FHA domain"/>
    <property type="match status" value="1"/>
</dbReference>
<dbReference type="Pfam" id="PF00211">
    <property type="entry name" value="Guanylate_cyc"/>
    <property type="match status" value="1"/>
</dbReference>
<dbReference type="SMART" id="SM00240">
    <property type="entry name" value="FHA"/>
    <property type="match status" value="1"/>
</dbReference>
<gene>
    <name evidence="4" type="ORF">BCR44DRAFT_63776</name>
</gene>
<feature type="compositionally biased region" description="Polar residues" evidence="1">
    <location>
        <begin position="35"/>
        <end position="50"/>
    </location>
</feature>
<evidence type="ECO:0008006" key="6">
    <source>
        <dbReference type="Google" id="ProtNLM"/>
    </source>
</evidence>
<feature type="compositionally biased region" description="Low complexity" evidence="1">
    <location>
        <begin position="301"/>
        <end position="313"/>
    </location>
</feature>
<reference evidence="4 5" key="1">
    <citation type="submission" date="2016-07" db="EMBL/GenBank/DDBJ databases">
        <title>Pervasive Adenine N6-methylation of Active Genes in Fungi.</title>
        <authorList>
            <consortium name="DOE Joint Genome Institute"/>
            <person name="Mondo S.J."/>
            <person name="Dannebaum R.O."/>
            <person name="Kuo R.C."/>
            <person name="Labutti K."/>
            <person name="Haridas S."/>
            <person name="Kuo A."/>
            <person name="Salamov A."/>
            <person name="Ahrendt S.R."/>
            <person name="Lipzen A."/>
            <person name="Sullivan W."/>
            <person name="Andreopoulos W.B."/>
            <person name="Clum A."/>
            <person name="Lindquist E."/>
            <person name="Daum C."/>
            <person name="Ramamoorthy G.K."/>
            <person name="Gryganskyi A."/>
            <person name="Culley D."/>
            <person name="Magnuson J.K."/>
            <person name="James T.Y."/>
            <person name="O'Malley M.A."/>
            <person name="Stajich J.E."/>
            <person name="Spatafora J.W."/>
            <person name="Visel A."/>
            <person name="Grigoriev I.V."/>
        </authorList>
    </citation>
    <scope>NUCLEOTIDE SEQUENCE [LARGE SCALE GENOMIC DNA]</scope>
    <source>
        <strain evidence="4 5">PL171</strain>
    </source>
</reference>
<dbReference type="Pfam" id="PF00498">
    <property type="entry name" value="FHA"/>
    <property type="match status" value="1"/>
</dbReference>
<feature type="compositionally biased region" description="Polar residues" evidence="1">
    <location>
        <begin position="10"/>
        <end position="24"/>
    </location>
</feature>